<keyword evidence="17" id="KW-1185">Reference proteome</keyword>
<comment type="similarity">
    <text evidence="3">Belongs to the peptidase M50B family.</text>
</comment>
<evidence type="ECO:0000256" key="11">
    <source>
        <dbReference type="ARBA" id="ARBA00023136"/>
    </source>
</evidence>
<dbReference type="Proteomes" id="UP000523447">
    <property type="component" value="Unassembled WGS sequence"/>
</dbReference>
<comment type="subcellular location">
    <subcellularLocation>
        <location evidence="2">Membrane</location>
        <topology evidence="2">Multi-pass membrane protein</topology>
    </subcellularLocation>
</comment>
<evidence type="ECO:0000256" key="3">
    <source>
        <dbReference type="ARBA" id="ARBA00007931"/>
    </source>
</evidence>
<keyword evidence="6 14" id="KW-0812">Transmembrane</keyword>
<evidence type="ECO:0000313" key="17">
    <source>
        <dbReference type="Proteomes" id="UP000523447"/>
    </source>
</evidence>
<dbReference type="InterPro" id="IPR036034">
    <property type="entry name" value="PDZ_sf"/>
</dbReference>
<feature type="transmembrane region" description="Helical" evidence="14">
    <location>
        <begin position="381"/>
        <end position="402"/>
    </location>
</feature>
<dbReference type="InterPro" id="IPR001478">
    <property type="entry name" value="PDZ"/>
</dbReference>
<accession>A0A7X6RGV0</accession>
<dbReference type="InterPro" id="IPR008915">
    <property type="entry name" value="Peptidase_M50"/>
</dbReference>
<dbReference type="GO" id="GO:0016020">
    <property type="term" value="C:membrane"/>
    <property type="evidence" value="ECO:0007669"/>
    <property type="project" value="UniProtKB-SubCell"/>
</dbReference>
<feature type="transmembrane region" description="Helical" evidence="14">
    <location>
        <begin position="97"/>
        <end position="124"/>
    </location>
</feature>
<evidence type="ECO:0000256" key="7">
    <source>
        <dbReference type="ARBA" id="ARBA00022801"/>
    </source>
</evidence>
<dbReference type="InterPro" id="IPR004387">
    <property type="entry name" value="Pept_M50_Zn"/>
</dbReference>
<dbReference type="AlphaFoldDB" id="A0A7X6RGV0"/>
<dbReference type="CDD" id="cd06163">
    <property type="entry name" value="S2P-M50_PDZ_RseP-like"/>
    <property type="match status" value="1"/>
</dbReference>
<comment type="cofactor">
    <cofactor evidence="1">
        <name>Zn(2+)</name>
        <dbReference type="ChEBI" id="CHEBI:29105"/>
    </cofactor>
</comment>
<evidence type="ECO:0000313" key="16">
    <source>
        <dbReference type="EMBL" id="NKY84844.1"/>
    </source>
</evidence>
<dbReference type="CDD" id="cd23081">
    <property type="entry name" value="cpPDZ_EcRseP-like"/>
    <property type="match status" value="1"/>
</dbReference>
<dbReference type="RefSeq" id="WP_040720445.1">
    <property type="nucleotide sequence ID" value="NZ_CAWPHS010000012.1"/>
</dbReference>
<evidence type="ECO:0000256" key="8">
    <source>
        <dbReference type="ARBA" id="ARBA00022833"/>
    </source>
</evidence>
<comment type="caution">
    <text evidence="16">The sequence shown here is derived from an EMBL/GenBank/DDBJ whole genome shotgun (WGS) entry which is preliminary data.</text>
</comment>
<keyword evidence="9 14" id="KW-1133">Transmembrane helix</keyword>
<keyword evidence="5 16" id="KW-0645">Protease</keyword>
<feature type="domain" description="PDZ" evidence="15">
    <location>
        <begin position="111"/>
        <end position="203"/>
    </location>
</feature>
<gene>
    <name evidence="16" type="ORF">HGA07_04300</name>
</gene>
<dbReference type="PANTHER" id="PTHR42837">
    <property type="entry name" value="REGULATOR OF SIGMA-E PROTEASE RSEP"/>
    <property type="match status" value="1"/>
</dbReference>
<dbReference type="SUPFAM" id="SSF50156">
    <property type="entry name" value="PDZ domain-like"/>
    <property type="match status" value="1"/>
</dbReference>
<reference evidence="16 17" key="1">
    <citation type="submission" date="2020-04" db="EMBL/GenBank/DDBJ databases">
        <title>MicrobeNet Type strains.</title>
        <authorList>
            <person name="Nicholson A.C."/>
        </authorList>
    </citation>
    <scope>NUCLEOTIDE SEQUENCE [LARGE SCALE GENOMIC DNA]</scope>
    <source>
        <strain evidence="16 17">DSM 44445</strain>
    </source>
</reference>
<sequence>MGFAIGFVLFALGITLSVALHECGHMWAAQATGMQVRRYFIGFGPKVFSFRRGETEYGLKALPLGGFCDIAGMTALDEVPPEDLHRAMYRQATWKRLVVMFGGIAMNFVLGFLLIVLLAVAWGLPRLDSPPATQIYPAGCVAAQNPDGSMQQCSGPGPAERAGLRRGDLVTAIDGKPVKSWNDFRSITEKAEGPVVYTVKRGDETLQITVTPERVATYPVKSGATDSSERVSTPVYVSKVGVAQDFYGPEKHGLLSAIPASVVFTGDMFGRTFASLAQMPSKVVSLWHAVTGGERDADTPVSVYGASKIGGETAEHGLWGAFVLVLASLNFFLGAFNLLPLLPLDGGHIAVVIFEKLRNLWRNRKGLPNGGPVDYMKLLPATYVVVVIGGAYMILTLVADIVNPIKLFP</sequence>
<evidence type="ECO:0000256" key="1">
    <source>
        <dbReference type="ARBA" id="ARBA00001947"/>
    </source>
</evidence>
<dbReference type="Pfam" id="PF17820">
    <property type="entry name" value="PDZ_6"/>
    <property type="match status" value="1"/>
</dbReference>
<dbReference type="PANTHER" id="PTHR42837:SF2">
    <property type="entry name" value="MEMBRANE METALLOPROTEASE ARASP2, CHLOROPLASTIC-RELATED"/>
    <property type="match status" value="1"/>
</dbReference>
<organism evidence="16 17">
    <name type="scientific">Nocardia veterana</name>
    <dbReference type="NCBI Taxonomy" id="132249"/>
    <lineage>
        <taxon>Bacteria</taxon>
        <taxon>Bacillati</taxon>
        <taxon>Actinomycetota</taxon>
        <taxon>Actinomycetes</taxon>
        <taxon>Mycobacteriales</taxon>
        <taxon>Nocardiaceae</taxon>
        <taxon>Nocardia</taxon>
    </lineage>
</organism>
<dbReference type="InterPro" id="IPR041489">
    <property type="entry name" value="PDZ_6"/>
</dbReference>
<dbReference type="SMART" id="SM00228">
    <property type="entry name" value="PDZ"/>
    <property type="match status" value="1"/>
</dbReference>
<evidence type="ECO:0000256" key="5">
    <source>
        <dbReference type="ARBA" id="ARBA00022670"/>
    </source>
</evidence>
<name>A0A7X6RGV0_9NOCA</name>
<evidence type="ECO:0000256" key="4">
    <source>
        <dbReference type="ARBA" id="ARBA00019897"/>
    </source>
</evidence>
<dbReference type="Gene3D" id="2.30.42.10">
    <property type="match status" value="1"/>
</dbReference>
<dbReference type="EMBL" id="JAAXPE010000002">
    <property type="protein sequence ID" value="NKY84844.1"/>
    <property type="molecule type" value="Genomic_DNA"/>
</dbReference>
<dbReference type="Pfam" id="PF02163">
    <property type="entry name" value="Peptidase_M50"/>
    <property type="match status" value="1"/>
</dbReference>
<keyword evidence="7" id="KW-0378">Hydrolase</keyword>
<evidence type="ECO:0000256" key="13">
    <source>
        <dbReference type="ARBA" id="ARBA00033476"/>
    </source>
</evidence>
<keyword evidence="11 14" id="KW-0472">Membrane</keyword>
<evidence type="ECO:0000256" key="12">
    <source>
        <dbReference type="ARBA" id="ARBA00032214"/>
    </source>
</evidence>
<evidence type="ECO:0000256" key="9">
    <source>
        <dbReference type="ARBA" id="ARBA00022989"/>
    </source>
</evidence>
<dbReference type="GO" id="GO:0006508">
    <property type="term" value="P:proteolysis"/>
    <property type="evidence" value="ECO:0007669"/>
    <property type="project" value="UniProtKB-KW"/>
</dbReference>
<keyword evidence="8" id="KW-0862">Zinc</keyword>
<dbReference type="GO" id="GO:0004222">
    <property type="term" value="F:metalloendopeptidase activity"/>
    <property type="evidence" value="ECO:0007669"/>
    <property type="project" value="InterPro"/>
</dbReference>
<keyword evidence="10" id="KW-0482">Metalloprotease</keyword>
<evidence type="ECO:0000256" key="2">
    <source>
        <dbReference type="ARBA" id="ARBA00004141"/>
    </source>
</evidence>
<proteinExistence type="inferred from homology"/>
<evidence type="ECO:0000259" key="15">
    <source>
        <dbReference type="SMART" id="SM00228"/>
    </source>
</evidence>
<evidence type="ECO:0000256" key="6">
    <source>
        <dbReference type="ARBA" id="ARBA00022692"/>
    </source>
</evidence>
<evidence type="ECO:0000256" key="10">
    <source>
        <dbReference type="ARBA" id="ARBA00023049"/>
    </source>
</evidence>
<protein>
    <recommendedName>
        <fullName evidence="4">Zinc metalloprotease Rip1</fullName>
    </recommendedName>
    <alternativeName>
        <fullName evidence="12">S2P endopeptidase</fullName>
    </alternativeName>
    <alternativeName>
        <fullName evidence="13">Site-2-type intramembrane protease</fullName>
    </alternativeName>
</protein>
<evidence type="ECO:0000256" key="14">
    <source>
        <dbReference type="SAM" id="Phobius"/>
    </source>
</evidence>